<dbReference type="Gramene" id="PGSC0003DMT400090135">
    <property type="protein sequence ID" value="PGSC0003DMT400090135"/>
    <property type="gene ID" value="PGSC0003DMG400039706"/>
</dbReference>
<name>M1DJQ7_SOLTU</name>
<dbReference type="EnsemblPlants" id="PGSC0003DMT400090135">
    <property type="protein sequence ID" value="PGSC0003DMT400090135"/>
    <property type="gene ID" value="PGSC0003DMG400039706"/>
</dbReference>
<reference evidence="2" key="1">
    <citation type="journal article" date="2011" name="Nature">
        <title>Genome sequence and analysis of the tuber crop potato.</title>
        <authorList>
            <consortium name="The Potato Genome Sequencing Consortium"/>
        </authorList>
    </citation>
    <scope>NUCLEOTIDE SEQUENCE [LARGE SCALE GENOMIC DNA]</scope>
    <source>
        <strain evidence="2">cv. DM1-3 516 R44</strain>
    </source>
</reference>
<sequence>MQIGELKGPVGDPDLDRRWDPSLSRGPIKLVEVSDHSACCRVVRRARLMSSNGRELDGIWIEGQSMDTIEKRNKAAERTKKRRPEDRLSHWTSRRMALEKIKSAIERSSRRVTEQFRDAVPYRPKLQNFKDAEGKRKTAIQMTKGWIADWIGDPD</sequence>
<evidence type="ECO:0000313" key="2">
    <source>
        <dbReference type="Proteomes" id="UP000011115"/>
    </source>
</evidence>
<evidence type="ECO:0000313" key="1">
    <source>
        <dbReference type="EnsemblPlants" id="PGSC0003DMT400090135"/>
    </source>
</evidence>
<reference evidence="1" key="2">
    <citation type="submission" date="2015-06" db="UniProtKB">
        <authorList>
            <consortium name="EnsemblPlants"/>
        </authorList>
    </citation>
    <scope>IDENTIFICATION</scope>
    <source>
        <strain evidence="1">DM1-3 516 R44</strain>
    </source>
</reference>
<dbReference type="InParanoid" id="M1DJQ7"/>
<dbReference type="PaxDb" id="4113-PGSC0003DMT400090135"/>
<keyword evidence="2" id="KW-1185">Reference proteome</keyword>
<dbReference type="HOGENOM" id="CLU_1698555_0_0_1"/>
<organism evidence="1 2">
    <name type="scientific">Solanum tuberosum</name>
    <name type="common">Potato</name>
    <dbReference type="NCBI Taxonomy" id="4113"/>
    <lineage>
        <taxon>Eukaryota</taxon>
        <taxon>Viridiplantae</taxon>
        <taxon>Streptophyta</taxon>
        <taxon>Embryophyta</taxon>
        <taxon>Tracheophyta</taxon>
        <taxon>Spermatophyta</taxon>
        <taxon>Magnoliopsida</taxon>
        <taxon>eudicotyledons</taxon>
        <taxon>Gunneridae</taxon>
        <taxon>Pentapetalae</taxon>
        <taxon>asterids</taxon>
        <taxon>lamiids</taxon>
        <taxon>Solanales</taxon>
        <taxon>Solanaceae</taxon>
        <taxon>Solanoideae</taxon>
        <taxon>Solaneae</taxon>
        <taxon>Solanum</taxon>
    </lineage>
</organism>
<proteinExistence type="predicted"/>
<dbReference type="Proteomes" id="UP000011115">
    <property type="component" value="Unassembled WGS sequence"/>
</dbReference>
<dbReference type="AlphaFoldDB" id="M1DJQ7"/>
<protein>
    <submittedName>
        <fullName evidence="1">Uncharacterized protein</fullName>
    </submittedName>
</protein>
<accession>M1DJQ7</accession>